<gene>
    <name evidence="2" type="ORF">PB01_09945</name>
</gene>
<feature type="transmembrane region" description="Helical" evidence="1">
    <location>
        <begin position="91"/>
        <end position="110"/>
    </location>
</feature>
<dbReference type="Proteomes" id="UP000325517">
    <property type="component" value="Chromosome"/>
</dbReference>
<dbReference type="OrthoDB" id="2883551at2"/>
<feature type="transmembrane region" description="Helical" evidence="1">
    <location>
        <begin position="12"/>
        <end position="30"/>
    </location>
</feature>
<evidence type="ECO:0000256" key="1">
    <source>
        <dbReference type="SAM" id="Phobius"/>
    </source>
</evidence>
<accession>A0A5J6SQQ1</accession>
<dbReference type="EMBL" id="CP031223">
    <property type="protein sequence ID" value="QFF99124.1"/>
    <property type="molecule type" value="Genomic_DNA"/>
</dbReference>
<keyword evidence="1" id="KW-0472">Membrane</keyword>
<feature type="transmembrane region" description="Helical" evidence="1">
    <location>
        <begin position="122"/>
        <end position="142"/>
    </location>
</feature>
<keyword evidence="1" id="KW-0812">Transmembrane</keyword>
<proteinExistence type="predicted"/>
<name>A0A5J6SQQ1_9BACI</name>
<dbReference type="AlphaFoldDB" id="A0A5J6SQQ1"/>
<keyword evidence="1" id="KW-1133">Transmembrane helix</keyword>
<protein>
    <submittedName>
        <fullName evidence="2">Uncharacterized protein</fullName>
    </submittedName>
</protein>
<reference evidence="2 3" key="1">
    <citation type="submission" date="2018-07" db="EMBL/GenBank/DDBJ databases">
        <title>Complete genome sequence of Psychrobacillus sp. PB01, isolated from iceberg, and comparative genome analysis of Psychrobacillus strains.</title>
        <authorList>
            <person name="Lee P.C."/>
        </authorList>
    </citation>
    <scope>NUCLEOTIDE SEQUENCE [LARGE SCALE GENOMIC DNA]</scope>
    <source>
        <strain evidence="2 3">PB01</strain>
    </source>
</reference>
<sequence>MWKTFTRKLKAFVPYFFVMIVLGSLSYILVYQASFLPNGYKIISQQNNELTIKLFNLIGKEKSIQTISLGKDDAWKVEQIEYDVKRQNDSLWMIFSFVSISATLIVMYVRNGMRVWKAIFQSNLIFAILIPLVSLKSAWHSIQSLISR</sequence>
<dbReference type="RefSeq" id="WP_151700054.1">
    <property type="nucleotide sequence ID" value="NZ_CP031223.1"/>
</dbReference>
<organism evidence="2 3">
    <name type="scientific">Psychrobacillus glaciei</name>
    <dbReference type="NCBI Taxonomy" id="2283160"/>
    <lineage>
        <taxon>Bacteria</taxon>
        <taxon>Bacillati</taxon>
        <taxon>Bacillota</taxon>
        <taxon>Bacilli</taxon>
        <taxon>Bacillales</taxon>
        <taxon>Bacillaceae</taxon>
        <taxon>Psychrobacillus</taxon>
    </lineage>
</organism>
<evidence type="ECO:0000313" key="2">
    <source>
        <dbReference type="EMBL" id="QFF99124.1"/>
    </source>
</evidence>
<keyword evidence="3" id="KW-1185">Reference proteome</keyword>
<evidence type="ECO:0000313" key="3">
    <source>
        <dbReference type="Proteomes" id="UP000325517"/>
    </source>
</evidence>
<dbReference type="KEGG" id="psyo:PB01_09945"/>